<feature type="transmembrane region" description="Helical" evidence="1">
    <location>
        <begin position="124"/>
        <end position="149"/>
    </location>
</feature>
<dbReference type="Pfam" id="PF04854">
    <property type="entry name" value="DUF624"/>
    <property type="match status" value="1"/>
</dbReference>
<feature type="transmembrane region" description="Helical" evidence="1">
    <location>
        <begin position="96"/>
        <end position="118"/>
    </location>
</feature>
<keyword evidence="3" id="KW-1185">Reference proteome</keyword>
<reference evidence="2" key="1">
    <citation type="submission" date="2020-08" db="EMBL/GenBank/DDBJ databases">
        <authorList>
            <person name="Cejkova D."/>
            <person name="Kubasova T."/>
            <person name="Jahodarova E."/>
            <person name="Rychlik I."/>
        </authorList>
    </citation>
    <scope>NUCLEOTIDE SEQUENCE</scope>
    <source>
        <strain evidence="2">An559</strain>
    </source>
</reference>
<organism evidence="2 3">
    <name type="scientific">Merdimmobilis hominis</name>
    <dbReference type="NCBI Taxonomy" id="2897707"/>
    <lineage>
        <taxon>Bacteria</taxon>
        <taxon>Bacillati</taxon>
        <taxon>Bacillota</taxon>
        <taxon>Clostridia</taxon>
        <taxon>Eubacteriales</taxon>
        <taxon>Oscillospiraceae</taxon>
        <taxon>Merdimmobilis</taxon>
    </lineage>
</organism>
<evidence type="ECO:0000256" key="1">
    <source>
        <dbReference type="SAM" id="Phobius"/>
    </source>
</evidence>
<evidence type="ECO:0000313" key="2">
    <source>
        <dbReference type="EMBL" id="MBM6921362.1"/>
    </source>
</evidence>
<dbReference type="Proteomes" id="UP000774750">
    <property type="component" value="Unassembled WGS sequence"/>
</dbReference>
<keyword evidence="1" id="KW-0472">Membrane</keyword>
<sequence length="255" mass="29228">MGGFLGFGNYEKEGKGVGKNEREKKRFFQFFDLFFRKLGRLVQLNLLYILFCIPVVTIGPATAAMTKILREYTLERPVFLYSDFWDAFKENFKQGFAVSVFQGIVIALIYSAVIYYVSMTVKSVWFLLLLGFIGLIGLILLFASYYVYVMMVSVQLNVFQLIRNSILLAFAGARTNILTFLFSTGLLAVSVVFFPISIPLLLLLTFSTSTFISVFNSWQYIYKHLIQPYYEQTGLPNPYEPKDDEADDTPFEDSI</sequence>
<protein>
    <submittedName>
        <fullName evidence="2">YesL family protein</fullName>
    </submittedName>
</protein>
<keyword evidence="1" id="KW-1133">Transmembrane helix</keyword>
<name>A0A938X6A8_9FIRM</name>
<dbReference type="EMBL" id="JACJKY010000015">
    <property type="protein sequence ID" value="MBM6921362.1"/>
    <property type="molecule type" value="Genomic_DNA"/>
</dbReference>
<feature type="transmembrane region" description="Helical" evidence="1">
    <location>
        <begin position="46"/>
        <end position="66"/>
    </location>
</feature>
<keyword evidence="1" id="KW-0812">Transmembrane</keyword>
<feature type="transmembrane region" description="Helical" evidence="1">
    <location>
        <begin position="188"/>
        <end position="215"/>
    </location>
</feature>
<gene>
    <name evidence="2" type="ORF">H6A12_09360</name>
</gene>
<feature type="transmembrane region" description="Helical" evidence="1">
    <location>
        <begin position="161"/>
        <end position="182"/>
    </location>
</feature>
<dbReference type="InterPro" id="IPR006938">
    <property type="entry name" value="DUF624"/>
</dbReference>
<proteinExistence type="predicted"/>
<dbReference type="RefSeq" id="WP_204447220.1">
    <property type="nucleotide sequence ID" value="NZ_JACJKY010000015.1"/>
</dbReference>
<accession>A0A938X6A8</accession>
<dbReference type="AlphaFoldDB" id="A0A938X6A8"/>
<reference evidence="2" key="2">
    <citation type="journal article" date="2021" name="Sci. Rep.">
        <title>The distribution of antibiotic resistance genes in chicken gut microbiota commensals.</title>
        <authorList>
            <person name="Juricova H."/>
            <person name="Matiasovicova J."/>
            <person name="Kubasova T."/>
            <person name="Cejkova D."/>
            <person name="Rychlik I."/>
        </authorList>
    </citation>
    <scope>NUCLEOTIDE SEQUENCE</scope>
    <source>
        <strain evidence="2">An559</strain>
    </source>
</reference>
<evidence type="ECO:0000313" key="3">
    <source>
        <dbReference type="Proteomes" id="UP000774750"/>
    </source>
</evidence>
<comment type="caution">
    <text evidence="2">The sequence shown here is derived from an EMBL/GenBank/DDBJ whole genome shotgun (WGS) entry which is preliminary data.</text>
</comment>